<dbReference type="Proteomes" id="UP000182379">
    <property type="component" value="Unassembled WGS sequence"/>
</dbReference>
<evidence type="ECO:0000256" key="3">
    <source>
        <dbReference type="ARBA" id="ARBA00022884"/>
    </source>
</evidence>
<evidence type="ECO:0000259" key="7">
    <source>
        <dbReference type="Pfam" id="PF01029"/>
    </source>
</evidence>
<evidence type="ECO:0000313" key="8">
    <source>
        <dbReference type="EMBL" id="SDW54982.1"/>
    </source>
</evidence>
<comment type="similarity">
    <text evidence="1 6">Belongs to the NusB family.</text>
</comment>
<dbReference type="NCBIfam" id="TIGR01951">
    <property type="entry name" value="nusB"/>
    <property type="match status" value="1"/>
</dbReference>
<dbReference type="SUPFAM" id="SSF48013">
    <property type="entry name" value="NusB-like"/>
    <property type="match status" value="1"/>
</dbReference>
<dbReference type="InterPro" id="IPR035926">
    <property type="entry name" value="NusB-like_sf"/>
</dbReference>
<accession>A0A1H2UFN5</accession>
<evidence type="ECO:0000256" key="5">
    <source>
        <dbReference type="ARBA" id="ARBA00023163"/>
    </source>
</evidence>
<protein>
    <recommendedName>
        <fullName evidence="6">Transcription antitermination protein NusB</fullName>
    </recommendedName>
    <alternativeName>
        <fullName evidence="6">Antitermination factor NusB</fullName>
    </alternativeName>
</protein>
<evidence type="ECO:0000256" key="6">
    <source>
        <dbReference type="HAMAP-Rule" id="MF_00073"/>
    </source>
</evidence>
<evidence type="ECO:0000313" key="9">
    <source>
        <dbReference type="Proteomes" id="UP000182379"/>
    </source>
</evidence>
<evidence type="ECO:0000256" key="1">
    <source>
        <dbReference type="ARBA" id="ARBA00005952"/>
    </source>
</evidence>
<name>A0A1H2UFN5_ACIFE</name>
<gene>
    <name evidence="6" type="primary">nusB</name>
    <name evidence="8" type="ORF">SAMN05216495_102199</name>
</gene>
<evidence type="ECO:0000256" key="2">
    <source>
        <dbReference type="ARBA" id="ARBA00022814"/>
    </source>
</evidence>
<comment type="function">
    <text evidence="6">Involved in transcription antitermination. Required for transcription of ribosomal RNA (rRNA) genes. Binds specifically to the boxA antiterminator sequence of the ribosomal RNA (rrn) operons.</text>
</comment>
<dbReference type="InterPro" id="IPR011605">
    <property type="entry name" value="NusB_fam"/>
</dbReference>
<dbReference type="Pfam" id="PF01029">
    <property type="entry name" value="NusB"/>
    <property type="match status" value="1"/>
</dbReference>
<proteinExistence type="inferred from homology"/>
<feature type="domain" description="NusB/RsmB/TIM44" evidence="7">
    <location>
        <begin position="5"/>
        <end position="134"/>
    </location>
</feature>
<dbReference type="AlphaFoldDB" id="A0A1H2UFN5"/>
<keyword evidence="5 6" id="KW-0804">Transcription</keyword>
<dbReference type="HAMAP" id="MF_00073">
    <property type="entry name" value="NusB"/>
    <property type="match status" value="1"/>
</dbReference>
<dbReference type="PANTHER" id="PTHR11078:SF3">
    <property type="entry name" value="ANTITERMINATION NUSB DOMAIN-CONTAINING PROTEIN"/>
    <property type="match status" value="1"/>
</dbReference>
<dbReference type="GO" id="GO:0031564">
    <property type="term" value="P:transcription antitermination"/>
    <property type="evidence" value="ECO:0007669"/>
    <property type="project" value="UniProtKB-KW"/>
</dbReference>
<keyword evidence="4 6" id="KW-0805">Transcription regulation</keyword>
<evidence type="ECO:0000256" key="4">
    <source>
        <dbReference type="ARBA" id="ARBA00023015"/>
    </source>
</evidence>
<reference evidence="8 9" key="1">
    <citation type="submission" date="2016-10" db="EMBL/GenBank/DDBJ databases">
        <authorList>
            <person name="Varghese N."/>
            <person name="Submissions S."/>
        </authorList>
    </citation>
    <scope>NUCLEOTIDE SEQUENCE [LARGE SCALE GENOMIC DNA]</scope>
    <source>
        <strain evidence="8 9">WCC6</strain>
    </source>
</reference>
<dbReference type="Gene3D" id="1.10.940.10">
    <property type="entry name" value="NusB-like"/>
    <property type="match status" value="1"/>
</dbReference>
<organism evidence="8 9">
    <name type="scientific">Acidaminococcus fermentans</name>
    <dbReference type="NCBI Taxonomy" id="905"/>
    <lineage>
        <taxon>Bacteria</taxon>
        <taxon>Bacillati</taxon>
        <taxon>Bacillota</taxon>
        <taxon>Negativicutes</taxon>
        <taxon>Acidaminococcales</taxon>
        <taxon>Acidaminococcaceae</taxon>
        <taxon>Acidaminococcus</taxon>
    </lineage>
</organism>
<comment type="caution">
    <text evidence="8">The sequence shown here is derived from an EMBL/GenBank/DDBJ whole genome shotgun (WGS) entry which is preliminary data.</text>
</comment>
<dbReference type="GO" id="GO:0006353">
    <property type="term" value="P:DNA-templated transcription termination"/>
    <property type="evidence" value="ECO:0007669"/>
    <property type="project" value="UniProtKB-UniRule"/>
</dbReference>
<sequence>MSRRDARTIAMRSLFALEFSPEQSPEETVRTMAEEEDIQDTRKKDLAYALDLVNGVRENQEALDGELNGLDAKWTLKRMNGIDRNLLRIAGYEMFCSPEPVPPAVAINEAVELAKVYGGDDSPAFINGLLGSLVKKHGR</sequence>
<dbReference type="GO" id="GO:0005829">
    <property type="term" value="C:cytosol"/>
    <property type="evidence" value="ECO:0007669"/>
    <property type="project" value="TreeGrafter"/>
</dbReference>
<dbReference type="EMBL" id="FNOP01000002">
    <property type="protein sequence ID" value="SDW54982.1"/>
    <property type="molecule type" value="Genomic_DNA"/>
</dbReference>
<dbReference type="RefSeq" id="WP_074704561.1">
    <property type="nucleotide sequence ID" value="NZ_CALAKB010000007.1"/>
</dbReference>
<dbReference type="PANTHER" id="PTHR11078">
    <property type="entry name" value="N UTILIZATION SUBSTANCE PROTEIN B-RELATED"/>
    <property type="match status" value="1"/>
</dbReference>
<keyword evidence="2 6" id="KW-0889">Transcription antitermination</keyword>
<keyword evidence="3 6" id="KW-0694">RNA-binding</keyword>
<dbReference type="GO" id="GO:0003723">
    <property type="term" value="F:RNA binding"/>
    <property type="evidence" value="ECO:0007669"/>
    <property type="project" value="UniProtKB-UniRule"/>
</dbReference>
<dbReference type="InterPro" id="IPR006027">
    <property type="entry name" value="NusB_RsmB_TIM44"/>
</dbReference>